<protein>
    <submittedName>
        <fullName evidence="1">Uncharacterized protein</fullName>
    </submittedName>
</protein>
<keyword evidence="2" id="KW-1185">Reference proteome</keyword>
<organism evidence="1 2">
    <name type="scientific">Periplaneta americana</name>
    <name type="common">American cockroach</name>
    <name type="synonym">Blatta americana</name>
    <dbReference type="NCBI Taxonomy" id="6978"/>
    <lineage>
        <taxon>Eukaryota</taxon>
        <taxon>Metazoa</taxon>
        <taxon>Ecdysozoa</taxon>
        <taxon>Arthropoda</taxon>
        <taxon>Hexapoda</taxon>
        <taxon>Insecta</taxon>
        <taxon>Pterygota</taxon>
        <taxon>Neoptera</taxon>
        <taxon>Polyneoptera</taxon>
        <taxon>Dictyoptera</taxon>
        <taxon>Blattodea</taxon>
        <taxon>Blattoidea</taxon>
        <taxon>Blattidae</taxon>
        <taxon>Blattinae</taxon>
        <taxon>Periplaneta</taxon>
    </lineage>
</organism>
<gene>
    <name evidence="1" type="ORF">ANN_01046</name>
</gene>
<evidence type="ECO:0000313" key="1">
    <source>
        <dbReference type="EMBL" id="KAJ4449642.1"/>
    </source>
</evidence>
<comment type="caution">
    <text evidence="1">The sequence shown here is derived from an EMBL/GenBank/DDBJ whole genome shotgun (WGS) entry which is preliminary data.</text>
</comment>
<proteinExistence type="predicted"/>
<reference evidence="1 2" key="1">
    <citation type="journal article" date="2022" name="Allergy">
        <title>Genome assembly and annotation of Periplaneta americana reveal a comprehensive cockroach allergen profile.</title>
        <authorList>
            <person name="Wang L."/>
            <person name="Xiong Q."/>
            <person name="Saelim N."/>
            <person name="Wang L."/>
            <person name="Nong W."/>
            <person name="Wan A.T."/>
            <person name="Shi M."/>
            <person name="Liu X."/>
            <person name="Cao Q."/>
            <person name="Hui J.H.L."/>
            <person name="Sookrung N."/>
            <person name="Leung T.F."/>
            <person name="Tungtrongchitr A."/>
            <person name="Tsui S.K.W."/>
        </authorList>
    </citation>
    <scope>NUCLEOTIDE SEQUENCE [LARGE SCALE GENOMIC DNA]</scope>
    <source>
        <strain evidence="1">PWHHKU_190912</strain>
    </source>
</reference>
<dbReference type="EMBL" id="JAJSOF020000003">
    <property type="protein sequence ID" value="KAJ4449642.1"/>
    <property type="molecule type" value="Genomic_DNA"/>
</dbReference>
<sequence length="274" mass="32351">MKGVTRKLTEIKMRHGSFHRDKRRHNRHKEQVIPQVNFDAEGRSDISVTIIKVKLVDEMYRSCKRNRTHLNANDLGRDRIRNLEHRRPALYRLLYQDRRMYVSLYDSNSGGFISYHRFNIKEEITWTNTERVYSCKCGDRQRHWFTLSVYQYQPLPLRSEREQEGFVGRRNQFLVQDEAITRDETPLHDGADRHFIPTTAENGLNDPRKIVAEQQMKICENWSSVMQNAPRKSRHVTLKSEIERTKRSKSSELGQTSTTAVDTFVNTGILPVPY</sequence>
<evidence type="ECO:0000313" key="2">
    <source>
        <dbReference type="Proteomes" id="UP001148838"/>
    </source>
</evidence>
<name>A0ABQ8TVE1_PERAM</name>
<accession>A0ABQ8TVE1</accession>
<dbReference type="Proteomes" id="UP001148838">
    <property type="component" value="Unassembled WGS sequence"/>
</dbReference>